<feature type="domain" description="Tc1-like transposase DDE" evidence="1">
    <location>
        <begin position="330"/>
        <end position="378"/>
    </location>
</feature>
<keyword evidence="3" id="KW-1185">Reference proteome</keyword>
<evidence type="ECO:0000259" key="1">
    <source>
        <dbReference type="Pfam" id="PF13358"/>
    </source>
</evidence>
<dbReference type="Proteomes" id="UP001314205">
    <property type="component" value="Unassembled WGS sequence"/>
</dbReference>
<dbReference type="Gene3D" id="3.30.420.10">
    <property type="entry name" value="Ribonuclease H-like superfamily/Ribonuclease H"/>
    <property type="match status" value="1"/>
</dbReference>
<dbReference type="InterPro" id="IPR036397">
    <property type="entry name" value="RNaseH_sf"/>
</dbReference>
<evidence type="ECO:0000313" key="2">
    <source>
        <dbReference type="EMBL" id="CAK1583271.1"/>
    </source>
</evidence>
<dbReference type="Pfam" id="PF13358">
    <property type="entry name" value="DDE_3"/>
    <property type="match status" value="1"/>
</dbReference>
<dbReference type="AlphaFoldDB" id="A0AAV1KJR9"/>
<dbReference type="PANTHER" id="PTHR33939:SF1">
    <property type="entry name" value="DUF4371 DOMAIN-CONTAINING PROTEIN"/>
    <property type="match status" value="1"/>
</dbReference>
<dbReference type="GO" id="GO:0003676">
    <property type="term" value="F:nucleic acid binding"/>
    <property type="evidence" value="ECO:0007669"/>
    <property type="project" value="InterPro"/>
</dbReference>
<dbReference type="InterPro" id="IPR038717">
    <property type="entry name" value="Tc1-like_DDE_dom"/>
</dbReference>
<accession>A0AAV1KJR9</accession>
<sequence>MSDPCTSSSVTKKRVFIHRQAREMAKNVLDMCVKERQNNNLTFTLNNAYDRASRYTGLSKRTLSAIQNEAKKGPLCSPSKKKRQCNKKTNLNVDDFDRDVIHRIIEEFYLTKKIVPTCIKLLAAIREKIEFPWGVTSLRKLLKDMGYRWLKCHNKRKILVERPAVAYARSIYLRKIRQYRQEDRNIFFLDETWLDNNLTFKKCWRNEMIDAVLTDTSSTNRLILVHAGSRGGFLNGAKLLFKAGTTSGDYHGQMNSVNFEKWATDMLIPNLPQTSVVVMDNAPYHSVQENKVPTKSSTKSVMLEWLIKNNIEASLTMRKDQLFHLVQLHKPTEKSFKIDEFIRSQGHIVVRLPPYMCDLNPIELAWAKVKRIVRHHNVTSDFSLKRLKEVTELALSQVTEEDWRGFDDHVIILEENYWQRDGLMEDTIDRFVIEVSDGEDSDTDSTKSAISESDAA</sequence>
<protein>
    <recommendedName>
        <fullName evidence="1">Tc1-like transposase DDE domain-containing protein</fullName>
    </recommendedName>
</protein>
<organism evidence="2 3">
    <name type="scientific">Parnassius mnemosyne</name>
    <name type="common">clouded apollo</name>
    <dbReference type="NCBI Taxonomy" id="213953"/>
    <lineage>
        <taxon>Eukaryota</taxon>
        <taxon>Metazoa</taxon>
        <taxon>Ecdysozoa</taxon>
        <taxon>Arthropoda</taxon>
        <taxon>Hexapoda</taxon>
        <taxon>Insecta</taxon>
        <taxon>Pterygota</taxon>
        <taxon>Neoptera</taxon>
        <taxon>Endopterygota</taxon>
        <taxon>Lepidoptera</taxon>
        <taxon>Glossata</taxon>
        <taxon>Ditrysia</taxon>
        <taxon>Papilionoidea</taxon>
        <taxon>Papilionidae</taxon>
        <taxon>Parnassiinae</taxon>
        <taxon>Parnassini</taxon>
        <taxon>Parnassius</taxon>
        <taxon>Driopa</taxon>
    </lineage>
</organism>
<gene>
    <name evidence="2" type="ORF">PARMNEM_LOCUS4685</name>
</gene>
<name>A0AAV1KJR9_9NEOP</name>
<reference evidence="2 3" key="1">
    <citation type="submission" date="2023-11" db="EMBL/GenBank/DDBJ databases">
        <authorList>
            <person name="Hedman E."/>
            <person name="Englund M."/>
            <person name="Stromberg M."/>
            <person name="Nyberg Akerstrom W."/>
            <person name="Nylinder S."/>
            <person name="Jareborg N."/>
            <person name="Kallberg Y."/>
            <person name="Kronander E."/>
        </authorList>
    </citation>
    <scope>NUCLEOTIDE SEQUENCE [LARGE SCALE GENOMIC DNA]</scope>
</reference>
<evidence type="ECO:0000313" key="3">
    <source>
        <dbReference type="Proteomes" id="UP001314205"/>
    </source>
</evidence>
<proteinExistence type="predicted"/>
<dbReference type="EMBL" id="CAVLGL010000057">
    <property type="protein sequence ID" value="CAK1583271.1"/>
    <property type="molecule type" value="Genomic_DNA"/>
</dbReference>
<dbReference type="PANTHER" id="PTHR33939">
    <property type="entry name" value="PROTEIN CBG22215"/>
    <property type="match status" value="1"/>
</dbReference>
<comment type="caution">
    <text evidence="2">The sequence shown here is derived from an EMBL/GenBank/DDBJ whole genome shotgun (WGS) entry which is preliminary data.</text>
</comment>